<feature type="domain" description="Reverse transcriptase" evidence="1">
    <location>
        <begin position="35"/>
        <end position="207"/>
    </location>
</feature>
<dbReference type="Proteomes" id="UP000275846">
    <property type="component" value="Unassembled WGS sequence"/>
</dbReference>
<keyword evidence="3" id="KW-1185">Reference proteome</keyword>
<dbReference type="EMBL" id="UYSU01032252">
    <property type="protein sequence ID" value="VDL88823.1"/>
    <property type="molecule type" value="Genomic_DNA"/>
</dbReference>
<reference evidence="4" key="1">
    <citation type="submission" date="2016-06" db="UniProtKB">
        <authorList>
            <consortium name="WormBaseParasite"/>
        </authorList>
    </citation>
    <scope>IDENTIFICATION</scope>
</reference>
<dbReference type="PANTHER" id="PTHR47027">
    <property type="entry name" value="REVERSE TRANSCRIPTASE DOMAIN-CONTAINING PROTEIN"/>
    <property type="match status" value="1"/>
</dbReference>
<proteinExistence type="predicted"/>
<evidence type="ECO:0000313" key="3">
    <source>
        <dbReference type="Proteomes" id="UP000275846"/>
    </source>
</evidence>
<reference evidence="2 3" key="2">
    <citation type="submission" date="2018-11" db="EMBL/GenBank/DDBJ databases">
        <authorList>
            <consortium name="Pathogen Informatics"/>
        </authorList>
    </citation>
    <scope>NUCLEOTIDE SEQUENCE [LARGE SCALE GENOMIC DNA]</scope>
    <source>
        <strain evidence="2 3">NST_G2</strain>
    </source>
</reference>
<dbReference type="WBParaSite" id="SSLN_0000251201-mRNA-1">
    <property type="protein sequence ID" value="SSLN_0000251201-mRNA-1"/>
    <property type="gene ID" value="SSLN_0000251201"/>
</dbReference>
<dbReference type="AlphaFoldDB" id="A0A183SDZ0"/>
<evidence type="ECO:0000259" key="1">
    <source>
        <dbReference type="Pfam" id="PF00078"/>
    </source>
</evidence>
<evidence type="ECO:0000313" key="4">
    <source>
        <dbReference type="WBParaSite" id="SSLN_0000251201-mRNA-1"/>
    </source>
</evidence>
<dbReference type="PANTHER" id="PTHR47027:SF26">
    <property type="entry name" value="REVERSE TRANSCRIPTASE DOMAIN-CONTAINING PROTEIN"/>
    <property type="match status" value="1"/>
</dbReference>
<organism evidence="4">
    <name type="scientific">Schistocephalus solidus</name>
    <name type="common">Tapeworm</name>
    <dbReference type="NCBI Taxonomy" id="70667"/>
    <lineage>
        <taxon>Eukaryota</taxon>
        <taxon>Metazoa</taxon>
        <taxon>Spiralia</taxon>
        <taxon>Lophotrochozoa</taxon>
        <taxon>Platyhelminthes</taxon>
        <taxon>Cestoda</taxon>
        <taxon>Eucestoda</taxon>
        <taxon>Diphyllobothriidea</taxon>
        <taxon>Diphyllobothriidae</taxon>
        <taxon>Schistocephalus</taxon>
    </lineage>
</organism>
<sequence length="271" mass="30755">MWRRGQVPQVFKDATIVHLYKRKGNRQLCDNQKDILLLNIAGKICARILLNRLNGYLEQGLLPESQCGFHQHRGTTDMLFATRQLQEKCQEMRTHLNTTFVDLTKAFDTGNHDGLCKVMHLMFSAMLMDAYRDEQPGIRIAYRTDGHLLNSRRMQAPTQVSTTAVHGLLFADDCAHNTVTEEDTQKSIDLFAAGCADFGLTISSAKTIPDDDIGQLRLFLQKSENEEREPNFIKPKVTLQRTPWGVVIIPPNGGKLPKGMMQRVKRILADY</sequence>
<gene>
    <name evidence="2" type="ORF">SSLN_LOCUS2438</name>
</gene>
<accession>A0A183SDZ0</accession>
<evidence type="ECO:0000313" key="2">
    <source>
        <dbReference type="EMBL" id="VDL88823.1"/>
    </source>
</evidence>
<dbReference type="STRING" id="70667.A0A183SDZ0"/>
<protein>
    <submittedName>
        <fullName evidence="4">Reverse transcriptase domain-containing protein</fullName>
    </submittedName>
</protein>
<name>A0A183SDZ0_SCHSO</name>
<dbReference type="OrthoDB" id="6241411at2759"/>
<dbReference type="InterPro" id="IPR000477">
    <property type="entry name" value="RT_dom"/>
</dbReference>
<dbReference type="Pfam" id="PF00078">
    <property type="entry name" value="RVT_1"/>
    <property type="match status" value="1"/>
</dbReference>